<dbReference type="PANTHER" id="PTHR43071">
    <property type="entry name" value="2-AMINO-4-HYDROXY-6-HYDROXYMETHYLDIHYDROPTERIDINE PYROPHOSPHOKINASE"/>
    <property type="match status" value="1"/>
</dbReference>
<evidence type="ECO:0000256" key="7">
    <source>
        <dbReference type="ARBA" id="ARBA00022777"/>
    </source>
</evidence>
<comment type="caution">
    <text evidence="14">The sequence shown here is derived from an EMBL/GenBank/DDBJ whole genome shotgun (WGS) entry which is preliminary data.</text>
</comment>
<dbReference type="PROSITE" id="PS00794">
    <property type="entry name" value="HPPK"/>
    <property type="match status" value="1"/>
</dbReference>
<comment type="function">
    <text evidence="10">Catalyzes the transfer of pyrophosphate from adenosine triphosphate (ATP) to 6-hydroxymethyl-7,8-dihydropterin, an enzymatic step in folate biosynthesis pathway.</text>
</comment>
<evidence type="ECO:0000256" key="8">
    <source>
        <dbReference type="ARBA" id="ARBA00022840"/>
    </source>
</evidence>
<dbReference type="NCBIfam" id="TIGR01498">
    <property type="entry name" value="folK"/>
    <property type="match status" value="1"/>
</dbReference>
<organism evidence="14 15">
    <name type="scientific">Amaricoccus macauensis</name>
    <dbReference type="NCBI Taxonomy" id="57001"/>
    <lineage>
        <taxon>Bacteria</taxon>
        <taxon>Pseudomonadati</taxon>
        <taxon>Pseudomonadota</taxon>
        <taxon>Alphaproteobacteria</taxon>
        <taxon>Rhodobacterales</taxon>
        <taxon>Paracoccaceae</taxon>
        <taxon>Amaricoccus</taxon>
    </lineage>
</organism>
<dbReference type="Pfam" id="PF01288">
    <property type="entry name" value="HPPK"/>
    <property type="match status" value="1"/>
</dbReference>
<evidence type="ECO:0000256" key="10">
    <source>
        <dbReference type="ARBA" id="ARBA00029409"/>
    </source>
</evidence>
<dbReference type="Proteomes" id="UP000549457">
    <property type="component" value="Unassembled WGS sequence"/>
</dbReference>
<dbReference type="EC" id="2.7.6.3" evidence="3"/>
<keyword evidence="15" id="KW-1185">Reference proteome</keyword>
<evidence type="ECO:0000256" key="2">
    <source>
        <dbReference type="ARBA" id="ARBA00005810"/>
    </source>
</evidence>
<dbReference type="CDD" id="cd00483">
    <property type="entry name" value="HPPK"/>
    <property type="match status" value="1"/>
</dbReference>
<dbReference type="GO" id="GO:0016301">
    <property type="term" value="F:kinase activity"/>
    <property type="evidence" value="ECO:0007669"/>
    <property type="project" value="UniProtKB-KW"/>
</dbReference>
<evidence type="ECO:0000256" key="9">
    <source>
        <dbReference type="ARBA" id="ARBA00022909"/>
    </source>
</evidence>
<evidence type="ECO:0000256" key="5">
    <source>
        <dbReference type="ARBA" id="ARBA00022679"/>
    </source>
</evidence>
<keyword evidence="7 14" id="KW-0418">Kinase</keyword>
<proteinExistence type="inferred from homology"/>
<dbReference type="GO" id="GO:0005524">
    <property type="term" value="F:ATP binding"/>
    <property type="evidence" value="ECO:0007669"/>
    <property type="project" value="UniProtKB-KW"/>
</dbReference>
<dbReference type="GO" id="GO:0003848">
    <property type="term" value="F:2-amino-4-hydroxy-6-hydroxymethyldihydropteridine diphosphokinase activity"/>
    <property type="evidence" value="ECO:0007669"/>
    <property type="project" value="UniProtKB-EC"/>
</dbReference>
<evidence type="ECO:0000256" key="11">
    <source>
        <dbReference type="ARBA" id="ARBA00029766"/>
    </source>
</evidence>
<dbReference type="AlphaFoldDB" id="A0A840SUM6"/>
<name>A0A840SUM6_9RHOB</name>
<evidence type="ECO:0000256" key="6">
    <source>
        <dbReference type="ARBA" id="ARBA00022741"/>
    </source>
</evidence>
<keyword evidence="9" id="KW-0289">Folate biosynthesis</keyword>
<evidence type="ECO:0000256" key="4">
    <source>
        <dbReference type="ARBA" id="ARBA00016218"/>
    </source>
</evidence>
<keyword evidence="5 14" id="KW-0808">Transferase</keyword>
<evidence type="ECO:0000256" key="12">
    <source>
        <dbReference type="ARBA" id="ARBA00033413"/>
    </source>
</evidence>
<comment type="similarity">
    <text evidence="2">Belongs to the HPPK family.</text>
</comment>
<dbReference type="InterPro" id="IPR000550">
    <property type="entry name" value="Hppk"/>
</dbReference>
<keyword evidence="6" id="KW-0547">Nucleotide-binding</keyword>
<gene>
    <name evidence="14" type="ORF">HNP73_002920</name>
</gene>
<dbReference type="RefSeq" id="WP_343063318.1">
    <property type="nucleotide sequence ID" value="NZ_JACHFM010000003.1"/>
</dbReference>
<evidence type="ECO:0000259" key="13">
    <source>
        <dbReference type="PROSITE" id="PS00794"/>
    </source>
</evidence>
<dbReference type="SUPFAM" id="SSF55083">
    <property type="entry name" value="6-hydroxymethyl-7,8-dihydropterin pyrophosphokinase, HPPK"/>
    <property type="match status" value="1"/>
</dbReference>
<dbReference type="GO" id="GO:0046654">
    <property type="term" value="P:tetrahydrofolate biosynthetic process"/>
    <property type="evidence" value="ECO:0007669"/>
    <property type="project" value="UniProtKB-UniPathway"/>
</dbReference>
<evidence type="ECO:0000256" key="1">
    <source>
        <dbReference type="ARBA" id="ARBA00005051"/>
    </source>
</evidence>
<evidence type="ECO:0000256" key="3">
    <source>
        <dbReference type="ARBA" id="ARBA00013253"/>
    </source>
</evidence>
<dbReference type="GO" id="GO:0046656">
    <property type="term" value="P:folic acid biosynthetic process"/>
    <property type="evidence" value="ECO:0007669"/>
    <property type="project" value="UniProtKB-KW"/>
</dbReference>
<sequence length="184" mass="20362">MDYLIAIGANLPIDNRSSRETLELALRELGAEDMRVIRRSRWYRTPAWPPGSGPDYVNGAAAIEAEAGPEDVLAALHRVEARLGRERAERWGARVCDLDLIASSSAVIPDAATVRAWMDRVGDAQREVPPRLLLPHPRLHERAFVLVPLADVAPEWRHPLLGRTVRDLAAALPPDVRAEVVPLD</sequence>
<dbReference type="PANTHER" id="PTHR43071:SF1">
    <property type="entry name" value="2-AMINO-4-HYDROXY-6-HYDROXYMETHYLDIHYDROPTERIDINE PYROPHOSPHOKINASE"/>
    <property type="match status" value="1"/>
</dbReference>
<dbReference type="Gene3D" id="3.30.70.560">
    <property type="entry name" value="7,8-Dihydro-6-hydroxymethylpterin-pyrophosphokinase HPPK"/>
    <property type="match status" value="1"/>
</dbReference>
<dbReference type="UniPathway" id="UPA00077">
    <property type="reaction ID" value="UER00155"/>
</dbReference>
<protein>
    <recommendedName>
        <fullName evidence="4">2-amino-4-hydroxy-6-hydroxymethyldihydropteridine pyrophosphokinase</fullName>
        <ecNumber evidence="3">2.7.6.3</ecNumber>
    </recommendedName>
    <alternativeName>
        <fullName evidence="11">6-hydroxymethyl-7,8-dihydropterin pyrophosphokinase</fullName>
    </alternativeName>
    <alternativeName>
        <fullName evidence="12">7,8-dihydro-6-hydroxymethylpterin-pyrophosphokinase</fullName>
    </alternativeName>
</protein>
<comment type="pathway">
    <text evidence="1">Cofactor biosynthesis; tetrahydrofolate biosynthesis; 2-amino-4-hydroxy-6-hydroxymethyl-7,8-dihydropteridine diphosphate from 7,8-dihydroneopterin triphosphate: step 4/4.</text>
</comment>
<dbReference type="InterPro" id="IPR035907">
    <property type="entry name" value="Hppk_sf"/>
</dbReference>
<evidence type="ECO:0000313" key="15">
    <source>
        <dbReference type="Proteomes" id="UP000549457"/>
    </source>
</evidence>
<dbReference type="EMBL" id="JACHFM010000003">
    <property type="protein sequence ID" value="MBB5222973.1"/>
    <property type="molecule type" value="Genomic_DNA"/>
</dbReference>
<accession>A0A840SUM6</accession>
<keyword evidence="8" id="KW-0067">ATP-binding</keyword>
<feature type="domain" description="7,8-dihydro-6-hydroxymethylpterin-pyrophosphokinase" evidence="13">
    <location>
        <begin position="90"/>
        <end position="101"/>
    </location>
</feature>
<evidence type="ECO:0000313" key="14">
    <source>
        <dbReference type="EMBL" id="MBB5222973.1"/>
    </source>
</evidence>
<reference evidence="14 15" key="1">
    <citation type="submission" date="2020-08" db="EMBL/GenBank/DDBJ databases">
        <title>Genomic Encyclopedia of Type Strains, Phase IV (KMG-IV): sequencing the most valuable type-strain genomes for metagenomic binning, comparative biology and taxonomic classification.</title>
        <authorList>
            <person name="Goeker M."/>
        </authorList>
    </citation>
    <scope>NUCLEOTIDE SEQUENCE [LARGE SCALE GENOMIC DNA]</scope>
    <source>
        <strain evidence="14 15">DSM 101730</strain>
    </source>
</reference>